<accession>A0A6A4M819</accession>
<sequence length="260" mass="29259">DSHGFVEDKNSDSLQKSSRKKMESQFCLKTMGPVCSSFRNIALLYDCYVIHIGYKSYIFTSISDCFLFETDNHLNMDGSEGEDDSRAYFPCPFCYVEIELHALCSHLQEEHCFDLKNAVCPLCAANLGKDPIGHFTVQHSHSVKRRKKTQKPGFWSNSSTIVGKDFRELSSFLGSSSISGREIVHDSAPDPLLSTFICNVPFSDPKCNQEDGCASTTASSTTSDVPSTVAVKPDEFREEEYEERMQRAEFFQQLVLSTIF</sequence>
<evidence type="ECO:0000313" key="4">
    <source>
        <dbReference type="EMBL" id="KAE9467423.1"/>
    </source>
</evidence>
<gene>
    <name evidence="4" type="ORF">C3L33_00650</name>
</gene>
<proteinExistence type="inferred from homology"/>
<evidence type="ECO:0000259" key="3">
    <source>
        <dbReference type="Pfam" id="PF14571"/>
    </source>
</evidence>
<protein>
    <recommendedName>
        <fullName evidence="6">Drought induced 19 protein type zinc-binding domain-containing protein</fullName>
    </recommendedName>
</protein>
<dbReference type="EMBL" id="QEFC01000032">
    <property type="protein sequence ID" value="KAE9467423.1"/>
    <property type="molecule type" value="Genomic_DNA"/>
</dbReference>
<feature type="domain" description="Di19 zinc-binding" evidence="2">
    <location>
        <begin position="88"/>
        <end position="140"/>
    </location>
</feature>
<dbReference type="InterPro" id="IPR008598">
    <property type="entry name" value="Di19_Zn-bd"/>
</dbReference>
<dbReference type="InterPro" id="IPR033347">
    <property type="entry name" value="Di19"/>
</dbReference>
<keyword evidence="5" id="KW-1185">Reference proteome</keyword>
<dbReference type="Pfam" id="PF14571">
    <property type="entry name" value="Di19_C"/>
    <property type="match status" value="1"/>
</dbReference>
<reference evidence="4 5" key="1">
    <citation type="journal article" date="2019" name="Genome Biol. Evol.">
        <title>The Rhododendron genome and chromosomal organization provide insight into shared whole-genome duplications across the heath family (Ericaceae).</title>
        <authorList>
            <person name="Soza V.L."/>
            <person name="Lindsley D."/>
            <person name="Waalkes A."/>
            <person name="Ramage E."/>
            <person name="Patwardhan R.P."/>
            <person name="Burton J.N."/>
            <person name="Adey A."/>
            <person name="Kumar A."/>
            <person name="Qiu R."/>
            <person name="Shendure J."/>
            <person name="Hall B."/>
        </authorList>
    </citation>
    <scope>NUCLEOTIDE SEQUENCE [LARGE SCALE GENOMIC DNA]</scope>
    <source>
        <strain evidence="4">RSF 1966-606</strain>
    </source>
</reference>
<dbReference type="PANTHER" id="PTHR31875">
    <property type="entry name" value="PROTEIN DEHYDRATION-INDUCED 19"/>
    <property type="match status" value="1"/>
</dbReference>
<evidence type="ECO:0000256" key="1">
    <source>
        <dbReference type="ARBA" id="ARBA00007109"/>
    </source>
</evidence>
<feature type="non-terminal residue" evidence="4">
    <location>
        <position position="1"/>
    </location>
</feature>
<organism evidence="4 5">
    <name type="scientific">Rhododendron williamsianum</name>
    <dbReference type="NCBI Taxonomy" id="262921"/>
    <lineage>
        <taxon>Eukaryota</taxon>
        <taxon>Viridiplantae</taxon>
        <taxon>Streptophyta</taxon>
        <taxon>Embryophyta</taxon>
        <taxon>Tracheophyta</taxon>
        <taxon>Spermatophyta</taxon>
        <taxon>Magnoliopsida</taxon>
        <taxon>eudicotyledons</taxon>
        <taxon>Gunneridae</taxon>
        <taxon>Pentapetalae</taxon>
        <taxon>asterids</taxon>
        <taxon>Ericales</taxon>
        <taxon>Ericaceae</taxon>
        <taxon>Ericoideae</taxon>
        <taxon>Rhodoreae</taxon>
        <taxon>Rhododendron</taxon>
    </lineage>
</organism>
<evidence type="ECO:0000259" key="2">
    <source>
        <dbReference type="Pfam" id="PF05605"/>
    </source>
</evidence>
<dbReference type="OrthoDB" id="9049620at2759"/>
<evidence type="ECO:0000313" key="5">
    <source>
        <dbReference type="Proteomes" id="UP000428333"/>
    </source>
</evidence>
<name>A0A6A4M819_9ERIC</name>
<evidence type="ECO:0008006" key="6">
    <source>
        <dbReference type="Google" id="ProtNLM"/>
    </source>
</evidence>
<comment type="similarity">
    <text evidence="1">Belongs to the Di19 family.</text>
</comment>
<dbReference type="InterPro" id="IPR027935">
    <property type="entry name" value="Di19_C"/>
</dbReference>
<dbReference type="AlphaFoldDB" id="A0A6A4M819"/>
<dbReference type="PANTHER" id="PTHR31875:SF24">
    <property type="entry name" value="PROTEIN DEHYDRATION-INDUCED 19 HOMOLOG 5"/>
    <property type="match status" value="1"/>
</dbReference>
<dbReference type="Proteomes" id="UP000428333">
    <property type="component" value="Linkage Group LG01"/>
</dbReference>
<comment type="caution">
    <text evidence="4">The sequence shown here is derived from an EMBL/GenBank/DDBJ whole genome shotgun (WGS) entry which is preliminary data.</text>
</comment>
<dbReference type="Pfam" id="PF05605">
    <property type="entry name" value="zf-Di19"/>
    <property type="match status" value="1"/>
</dbReference>
<feature type="domain" description="Di19 C-terminal" evidence="3">
    <location>
        <begin position="161"/>
        <end position="259"/>
    </location>
</feature>